<reference evidence="1 2" key="1">
    <citation type="submission" date="2016-11" db="EMBL/GenBank/DDBJ databases">
        <authorList>
            <person name="Jaros S."/>
            <person name="Januszkiewicz K."/>
            <person name="Wedrychowicz H."/>
        </authorList>
    </citation>
    <scope>NUCLEOTIDE SEQUENCE [LARGE SCALE GENOMIC DNA]</scope>
    <source>
        <strain evidence="1 2">DSM 26991</strain>
    </source>
</reference>
<proteinExistence type="predicted"/>
<dbReference type="RefSeq" id="WP_073398983.1">
    <property type="nucleotide sequence ID" value="NZ_FQTV01000002.1"/>
</dbReference>
<gene>
    <name evidence="1" type="ORF">SAMN05444405_102177</name>
</gene>
<evidence type="ECO:0000313" key="1">
    <source>
        <dbReference type="EMBL" id="SHE60478.1"/>
    </source>
</evidence>
<accession>A0A1M4UUW3</accession>
<dbReference type="Proteomes" id="UP000184509">
    <property type="component" value="Unassembled WGS sequence"/>
</dbReference>
<evidence type="ECO:0000313" key="2">
    <source>
        <dbReference type="Proteomes" id="UP000184509"/>
    </source>
</evidence>
<keyword evidence="2" id="KW-1185">Reference proteome</keyword>
<protein>
    <submittedName>
        <fullName evidence="1">Uncharacterized protein</fullName>
    </submittedName>
</protein>
<sequence length="242" mass="25671">MNVNAIGVQNSVKATSFGRKECCSECGQEAAKTSTVTIPKAVYAALLAAAVGGPLMTSCSPSDEPDVPPIVIPVDTVKQAPQQKQVVSMLTKLGIIPVTLNTKSTPAVKGDLVEFSFNDDAKYSSTSVKYDAENSTATKTRYKGTQTIGDGSAINILYDVTSSGESLILEKSRLKSDGSIVRDKTYKLTANSDKTVDQKLVKDDGSEELYCTYKASSNSSITRILPGLGESKLTNVLAVLKD</sequence>
<organism evidence="1 2">
    <name type="scientific">Bacteroides luti</name>
    <dbReference type="NCBI Taxonomy" id="1297750"/>
    <lineage>
        <taxon>Bacteria</taxon>
        <taxon>Pseudomonadati</taxon>
        <taxon>Bacteroidota</taxon>
        <taxon>Bacteroidia</taxon>
        <taxon>Bacteroidales</taxon>
        <taxon>Bacteroidaceae</taxon>
        <taxon>Bacteroides</taxon>
    </lineage>
</organism>
<name>A0A1M4UUW3_9BACE</name>
<dbReference type="AlphaFoldDB" id="A0A1M4UUW3"/>
<dbReference type="EMBL" id="FQTV01000002">
    <property type="protein sequence ID" value="SHE60478.1"/>
    <property type="molecule type" value="Genomic_DNA"/>
</dbReference>